<sequence>MQTLAIIGTGIAGLGCAYFLRERFDLTIYEQNDYAGGHTNTIIVDECGHAVPIDTGFMVFNHVTYPNLTRLFRELDVETKPTSMSFSVQHVPTGLEYNGGSLDLLFGQRRNLFRPRHWRMLAQINRFNAEAVSALEDARFAEYTLRDYVAERGYGEDMLNFYLVPMSSAVWSTPPEKMLDFPAMTLLRFWHNHGFLGLHTQHPWFTVTHGAKSYVEKITALLPERVKLKNAAMQITRNGTKACVASKDGNRREFDKVILACHADQSLALLADPTDMETRLLSKFQYESNIATLHTDCAFMPKTERCWASWNYRIDAGPDGQVLPTTHYWMNSLQGLSRNRNYFVSLNAHDRIAPEKVLRRIEYEHPLFDLAAIDAQKELPQLNRLASGQTTYYAGAWFKYGFHEDGFTSALECARAVTGEAIWS</sequence>
<dbReference type="SUPFAM" id="SSF51905">
    <property type="entry name" value="FAD/NAD(P)-binding domain"/>
    <property type="match status" value="1"/>
</dbReference>
<keyword evidence="3" id="KW-1185">Reference proteome</keyword>
<evidence type="ECO:0000259" key="1">
    <source>
        <dbReference type="Pfam" id="PF01593"/>
    </source>
</evidence>
<protein>
    <submittedName>
        <fullName evidence="2">Amine oxidase</fullName>
    </submittedName>
</protein>
<comment type="caution">
    <text evidence="2">The sequence shown here is derived from an EMBL/GenBank/DDBJ whole genome shotgun (WGS) entry which is preliminary data.</text>
</comment>
<dbReference type="Gene3D" id="3.50.50.60">
    <property type="entry name" value="FAD/NAD(P)-binding domain"/>
    <property type="match status" value="1"/>
</dbReference>
<dbReference type="InParanoid" id="B4D8U0"/>
<dbReference type="InterPro" id="IPR050464">
    <property type="entry name" value="Zeta_carotene_desat/Oxidored"/>
</dbReference>
<dbReference type="AlphaFoldDB" id="B4D8U0"/>
<dbReference type="STRING" id="497964.CfE428DRAFT_5330"/>
<dbReference type="Pfam" id="PF01593">
    <property type="entry name" value="Amino_oxidase"/>
    <property type="match status" value="1"/>
</dbReference>
<dbReference type="Proteomes" id="UP000005824">
    <property type="component" value="Unassembled WGS sequence"/>
</dbReference>
<evidence type="ECO:0000313" key="3">
    <source>
        <dbReference type="Proteomes" id="UP000005824"/>
    </source>
</evidence>
<dbReference type="PANTHER" id="PTHR42923">
    <property type="entry name" value="PROTOPORPHYRINOGEN OXIDASE"/>
    <property type="match status" value="1"/>
</dbReference>
<dbReference type="InterPro" id="IPR002937">
    <property type="entry name" value="Amino_oxidase"/>
</dbReference>
<dbReference type="EMBL" id="ABVL01000023">
    <property type="protein sequence ID" value="EDY17148.1"/>
    <property type="molecule type" value="Genomic_DNA"/>
</dbReference>
<accession>B4D8U0</accession>
<proteinExistence type="predicted"/>
<name>B4D8U0_9BACT</name>
<dbReference type="GO" id="GO:0016491">
    <property type="term" value="F:oxidoreductase activity"/>
    <property type="evidence" value="ECO:0007669"/>
    <property type="project" value="InterPro"/>
</dbReference>
<dbReference type="RefSeq" id="WP_006982651.1">
    <property type="nucleotide sequence ID" value="NZ_ABVL01000023.1"/>
</dbReference>
<evidence type="ECO:0000313" key="2">
    <source>
        <dbReference type="EMBL" id="EDY17148.1"/>
    </source>
</evidence>
<gene>
    <name evidence="2" type="ORF">CfE428DRAFT_5330</name>
</gene>
<reference evidence="2 3" key="1">
    <citation type="journal article" date="2011" name="J. Bacteriol.">
        <title>Genome sequence of Chthoniobacter flavus Ellin428, an aerobic heterotrophic soil bacterium.</title>
        <authorList>
            <person name="Kant R."/>
            <person name="van Passel M.W."/>
            <person name="Palva A."/>
            <person name="Lucas S."/>
            <person name="Lapidus A."/>
            <person name="Glavina Del Rio T."/>
            <person name="Dalin E."/>
            <person name="Tice H."/>
            <person name="Bruce D."/>
            <person name="Goodwin L."/>
            <person name="Pitluck S."/>
            <person name="Larimer F.W."/>
            <person name="Land M.L."/>
            <person name="Hauser L."/>
            <person name="Sangwan P."/>
            <person name="de Vos W.M."/>
            <person name="Janssen P.H."/>
            <person name="Smidt H."/>
        </authorList>
    </citation>
    <scope>NUCLEOTIDE SEQUENCE [LARGE SCALE GENOMIC DNA]</scope>
    <source>
        <strain evidence="2 3">Ellin428</strain>
    </source>
</reference>
<dbReference type="PANTHER" id="PTHR42923:SF17">
    <property type="entry name" value="AMINE OXIDASE DOMAIN-CONTAINING PROTEIN"/>
    <property type="match status" value="1"/>
</dbReference>
<organism evidence="2 3">
    <name type="scientific">Chthoniobacter flavus Ellin428</name>
    <dbReference type="NCBI Taxonomy" id="497964"/>
    <lineage>
        <taxon>Bacteria</taxon>
        <taxon>Pseudomonadati</taxon>
        <taxon>Verrucomicrobiota</taxon>
        <taxon>Spartobacteria</taxon>
        <taxon>Chthoniobacterales</taxon>
        <taxon>Chthoniobacteraceae</taxon>
        <taxon>Chthoniobacter</taxon>
    </lineage>
</organism>
<dbReference type="eggNOG" id="COG2907">
    <property type="taxonomic scope" value="Bacteria"/>
</dbReference>
<dbReference type="InterPro" id="IPR036188">
    <property type="entry name" value="FAD/NAD-bd_sf"/>
</dbReference>
<feature type="domain" description="Amine oxidase" evidence="1">
    <location>
        <begin position="11"/>
        <end position="330"/>
    </location>
</feature>